<dbReference type="Proteomes" id="UP000310200">
    <property type="component" value="Unassembled WGS sequence"/>
</dbReference>
<organism evidence="3 4">
    <name type="scientific">Temnothorax longispinosus</name>
    <dbReference type="NCBI Taxonomy" id="300112"/>
    <lineage>
        <taxon>Eukaryota</taxon>
        <taxon>Metazoa</taxon>
        <taxon>Ecdysozoa</taxon>
        <taxon>Arthropoda</taxon>
        <taxon>Hexapoda</taxon>
        <taxon>Insecta</taxon>
        <taxon>Pterygota</taxon>
        <taxon>Neoptera</taxon>
        <taxon>Endopterygota</taxon>
        <taxon>Hymenoptera</taxon>
        <taxon>Apocrita</taxon>
        <taxon>Aculeata</taxon>
        <taxon>Formicoidea</taxon>
        <taxon>Formicidae</taxon>
        <taxon>Myrmicinae</taxon>
        <taxon>Temnothorax</taxon>
    </lineage>
</organism>
<gene>
    <name evidence="3" type="ORF">DBV15_02725</name>
</gene>
<keyword evidence="4" id="KW-1185">Reference proteome</keyword>
<sequence length="163" mass="17591">MTILSKKKANAPKDRTREGGAGPEVDVHHGVVQNEHSSGNIALPNSPYQTQVPSHAQASGKSAGGIEPMMDLAQVSEACSKLSLMLEQVLAYVDDVLAGKQLPDNQVGRALLDMVHSVPKMTSDQFDDMFNSNVKDLLMVVALSQLIKTQLQLNEKLTLLTTL</sequence>
<proteinExistence type="predicted"/>
<evidence type="ECO:0000256" key="1">
    <source>
        <dbReference type="SAM" id="MobiDB-lite"/>
    </source>
</evidence>
<dbReference type="AlphaFoldDB" id="A0A4S2KEC5"/>
<keyword evidence="3" id="KW-0648">Protein biosynthesis</keyword>
<dbReference type="PANTHER" id="PTHR10540">
    <property type="entry name" value="EUKARYOTIC TRANSLATION INITIATION FACTOR 3 SUBUNIT F-RELATED"/>
    <property type="match status" value="1"/>
</dbReference>
<dbReference type="STRING" id="300112.A0A4S2KEC5"/>
<dbReference type="PANTHER" id="PTHR10540:SF6">
    <property type="entry name" value="EUKARYOTIC TRANSLATION INITIATION FACTOR 3 SUBUNIT F"/>
    <property type="match status" value="1"/>
</dbReference>
<feature type="domain" description="EIF3F/CSN6-like C-terminal" evidence="2">
    <location>
        <begin position="65"/>
        <end position="157"/>
    </location>
</feature>
<name>A0A4S2KEC5_9HYME</name>
<dbReference type="InterPro" id="IPR024969">
    <property type="entry name" value="EIF3F/CSN6-like_C"/>
</dbReference>
<accession>A0A4S2KEC5</accession>
<dbReference type="GO" id="GO:0003743">
    <property type="term" value="F:translation initiation factor activity"/>
    <property type="evidence" value="ECO:0007669"/>
    <property type="project" value="UniProtKB-KW"/>
</dbReference>
<comment type="caution">
    <text evidence="3">The sequence shown here is derived from an EMBL/GenBank/DDBJ whole genome shotgun (WGS) entry which is preliminary data.</text>
</comment>
<evidence type="ECO:0000313" key="3">
    <source>
        <dbReference type="EMBL" id="TGZ45908.1"/>
    </source>
</evidence>
<protein>
    <submittedName>
        <fullName evidence="3">Eukaryotic translation initiation factor 3 subunit F</fullName>
    </submittedName>
</protein>
<dbReference type="EMBL" id="QBLH01003027">
    <property type="protein sequence ID" value="TGZ45908.1"/>
    <property type="molecule type" value="Genomic_DNA"/>
</dbReference>
<feature type="region of interest" description="Disordered" evidence="1">
    <location>
        <begin position="1"/>
        <end position="63"/>
    </location>
</feature>
<feature type="compositionally biased region" description="Basic residues" evidence="1">
    <location>
        <begin position="1"/>
        <end position="10"/>
    </location>
</feature>
<reference evidence="3 4" key="1">
    <citation type="journal article" date="2019" name="Philos. Trans. R. Soc. Lond., B, Biol. Sci.">
        <title>Ant behaviour and brain gene expression of defending hosts depend on the ecological success of the intruding social parasite.</title>
        <authorList>
            <person name="Kaur R."/>
            <person name="Stoldt M."/>
            <person name="Jongepier E."/>
            <person name="Feldmeyer B."/>
            <person name="Menzel F."/>
            <person name="Bornberg-Bauer E."/>
            <person name="Foitzik S."/>
        </authorList>
    </citation>
    <scope>NUCLEOTIDE SEQUENCE [LARGE SCALE GENOMIC DNA]</scope>
    <source>
        <tissue evidence="3">Whole body</tissue>
    </source>
</reference>
<evidence type="ECO:0000259" key="2">
    <source>
        <dbReference type="Pfam" id="PF13012"/>
    </source>
</evidence>
<dbReference type="Pfam" id="PF13012">
    <property type="entry name" value="MitMem_reg"/>
    <property type="match status" value="1"/>
</dbReference>
<keyword evidence="3" id="KW-0396">Initiation factor</keyword>
<feature type="compositionally biased region" description="Polar residues" evidence="1">
    <location>
        <begin position="46"/>
        <end position="60"/>
    </location>
</feature>
<evidence type="ECO:0000313" key="4">
    <source>
        <dbReference type="Proteomes" id="UP000310200"/>
    </source>
</evidence>
<dbReference type="GO" id="GO:0031369">
    <property type="term" value="F:translation initiation factor binding"/>
    <property type="evidence" value="ECO:0007669"/>
    <property type="project" value="TreeGrafter"/>
</dbReference>
<dbReference type="GO" id="GO:0071541">
    <property type="term" value="C:eukaryotic translation initiation factor 3 complex, eIF3m"/>
    <property type="evidence" value="ECO:0007669"/>
    <property type="project" value="TreeGrafter"/>
</dbReference>